<protein>
    <submittedName>
        <fullName evidence="1">Sulfotransferase</fullName>
    </submittedName>
</protein>
<keyword evidence="2" id="KW-1185">Reference proteome</keyword>
<dbReference type="PANTHER" id="PTHR36451">
    <property type="entry name" value="PAPS-DEPENDENT SULFOTRANSFERASE STF3"/>
    <property type="match status" value="1"/>
</dbReference>
<sequence length="313" mass="37512">MKEENLIFLISQPRAGSTYLQNLLSNNNETNTCSEPWLLLYFANQFKPNLFEAKFDNKLAKTAFNDYLEKYPSINFNNEQKSFLLNLYTPLFDGYKFAIDKTPRYWEIMDEIQNLFPNSKIIILKRNPLDVVKSIINTWNINSISELNYYKRDLLLAPKKIHAFCKNHRDNPNIYALRYEDLIRDTIVEIKKVYKWIGIAYQVEVSDTSNNQKYKGKFGDPYQNSEKSYYQVKTEFKQKTLNKTFKDFLIGYENYLGSEFLLAYGNYELTEAKQKQTRAYNYFMHIRTDGRKRIHLKKEFSYLLKEIFYRLFK</sequence>
<dbReference type="SUPFAM" id="SSF52540">
    <property type="entry name" value="P-loop containing nucleoside triphosphate hydrolases"/>
    <property type="match status" value="1"/>
</dbReference>
<gene>
    <name evidence="1" type="ORF">ITJ86_13780</name>
</gene>
<dbReference type="InterPro" id="IPR027417">
    <property type="entry name" value="P-loop_NTPase"/>
</dbReference>
<dbReference type="InterPro" id="IPR052736">
    <property type="entry name" value="Stf3_sulfotransferase"/>
</dbReference>
<accession>A0ABS0ELG9</accession>
<evidence type="ECO:0000313" key="1">
    <source>
        <dbReference type="EMBL" id="MBF8150976.1"/>
    </source>
</evidence>
<name>A0ABS0ELG9_9FLAO</name>
<dbReference type="Gene3D" id="3.40.50.300">
    <property type="entry name" value="P-loop containing nucleotide triphosphate hydrolases"/>
    <property type="match status" value="1"/>
</dbReference>
<dbReference type="Pfam" id="PF13469">
    <property type="entry name" value="Sulfotransfer_3"/>
    <property type="match status" value="1"/>
</dbReference>
<dbReference type="PANTHER" id="PTHR36451:SF1">
    <property type="entry name" value="OMEGA-HYDROXY-BETA-DIHYDROMENAQUINONE-9 SULFOTRANSFERASE STF3"/>
    <property type="match status" value="1"/>
</dbReference>
<dbReference type="Proteomes" id="UP000611215">
    <property type="component" value="Unassembled WGS sequence"/>
</dbReference>
<dbReference type="RefSeq" id="WP_195872232.1">
    <property type="nucleotide sequence ID" value="NZ_JADOET010000013.1"/>
</dbReference>
<dbReference type="EMBL" id="JADOET010000013">
    <property type="protein sequence ID" value="MBF8150976.1"/>
    <property type="molecule type" value="Genomic_DNA"/>
</dbReference>
<comment type="caution">
    <text evidence="1">The sequence shown here is derived from an EMBL/GenBank/DDBJ whole genome shotgun (WGS) entry which is preliminary data.</text>
</comment>
<reference evidence="1 2" key="1">
    <citation type="submission" date="2020-11" db="EMBL/GenBank/DDBJ databases">
        <title>Winogradskyella marina sp. nov., isolated from marine sediment.</title>
        <authorList>
            <person name="Bo J."/>
            <person name="Wang S."/>
            <person name="Song X."/>
            <person name="Du Z."/>
        </authorList>
    </citation>
    <scope>NUCLEOTIDE SEQUENCE [LARGE SCALE GENOMIC DNA]</scope>
    <source>
        <strain evidence="1 2">F6397</strain>
    </source>
</reference>
<organism evidence="1 2">
    <name type="scientific">Winogradskyella marina</name>
    <dbReference type="NCBI Taxonomy" id="2785530"/>
    <lineage>
        <taxon>Bacteria</taxon>
        <taxon>Pseudomonadati</taxon>
        <taxon>Bacteroidota</taxon>
        <taxon>Flavobacteriia</taxon>
        <taxon>Flavobacteriales</taxon>
        <taxon>Flavobacteriaceae</taxon>
        <taxon>Winogradskyella</taxon>
    </lineage>
</organism>
<proteinExistence type="predicted"/>
<evidence type="ECO:0000313" key="2">
    <source>
        <dbReference type="Proteomes" id="UP000611215"/>
    </source>
</evidence>